<proteinExistence type="predicted"/>
<sequence length="142" mass="16033">NAQTIIRTKDMFVFDNYNDSTSSMGLFGSAGLSLFNLIDFSGSYSNMKADTTELKSFSAYLNLNTENIPKVSQAMAYYQRNNEENPFDFANPSQNTILGYVLGYELSKGVSLIWDFRQFYRDDGTGTLVPIQQTTIETAFNF</sequence>
<reference evidence="1" key="1">
    <citation type="submission" date="2018-05" db="EMBL/GenBank/DDBJ databases">
        <authorList>
            <person name="Lanie J.A."/>
            <person name="Ng W.-L."/>
            <person name="Kazmierczak K.M."/>
            <person name="Andrzejewski T.M."/>
            <person name="Davidsen T.M."/>
            <person name="Wayne K.J."/>
            <person name="Tettelin H."/>
            <person name="Glass J.I."/>
            <person name="Rusch D."/>
            <person name="Podicherti R."/>
            <person name="Tsui H.-C.T."/>
            <person name="Winkler M.E."/>
        </authorList>
    </citation>
    <scope>NUCLEOTIDE SEQUENCE</scope>
</reference>
<dbReference type="EMBL" id="UINC01053544">
    <property type="protein sequence ID" value="SVB70178.1"/>
    <property type="molecule type" value="Genomic_DNA"/>
</dbReference>
<protein>
    <submittedName>
        <fullName evidence="1">Uncharacterized protein</fullName>
    </submittedName>
</protein>
<evidence type="ECO:0000313" key="1">
    <source>
        <dbReference type="EMBL" id="SVB70178.1"/>
    </source>
</evidence>
<dbReference type="AlphaFoldDB" id="A0A382G4J1"/>
<gene>
    <name evidence="1" type="ORF">METZ01_LOCUS223032</name>
</gene>
<accession>A0A382G4J1</accession>
<name>A0A382G4J1_9ZZZZ</name>
<feature type="non-terminal residue" evidence="1">
    <location>
        <position position="1"/>
    </location>
</feature>
<organism evidence="1">
    <name type="scientific">marine metagenome</name>
    <dbReference type="NCBI Taxonomy" id="408172"/>
    <lineage>
        <taxon>unclassified sequences</taxon>
        <taxon>metagenomes</taxon>
        <taxon>ecological metagenomes</taxon>
    </lineage>
</organism>